<dbReference type="Pfam" id="PF08264">
    <property type="entry name" value="Anticodon_1"/>
    <property type="match status" value="1"/>
</dbReference>
<keyword evidence="8 12" id="KW-0067">ATP-binding</keyword>
<dbReference type="EC" id="6.1.1.10" evidence="3"/>
<proteinExistence type="inferred from homology"/>
<evidence type="ECO:0000256" key="11">
    <source>
        <dbReference type="ARBA" id="ARBA00030904"/>
    </source>
</evidence>
<keyword evidence="7 12" id="KW-0547">Nucleotide-binding</keyword>
<dbReference type="CDD" id="cd00814">
    <property type="entry name" value="MetRS_core"/>
    <property type="match status" value="1"/>
</dbReference>
<dbReference type="InterPro" id="IPR041872">
    <property type="entry name" value="Anticodon_Met"/>
</dbReference>
<feature type="domain" description="Methionyl/Valyl/Leucyl/Isoleucyl-tRNA synthetase anticodon-binding" evidence="13">
    <location>
        <begin position="377"/>
        <end position="456"/>
    </location>
</feature>
<dbReference type="PANTHER" id="PTHR43326">
    <property type="entry name" value="METHIONYL-TRNA SYNTHETASE"/>
    <property type="match status" value="1"/>
</dbReference>
<dbReference type="FunFam" id="2.170.220.10:FF:000003">
    <property type="entry name" value="Methionine--tRNA ligase"/>
    <property type="match status" value="1"/>
</dbReference>
<evidence type="ECO:0000256" key="12">
    <source>
        <dbReference type="RuleBase" id="RU363039"/>
    </source>
</evidence>
<dbReference type="GO" id="GO:0005737">
    <property type="term" value="C:cytoplasm"/>
    <property type="evidence" value="ECO:0007669"/>
    <property type="project" value="UniProtKB-SubCell"/>
</dbReference>
<dbReference type="InterPro" id="IPR023457">
    <property type="entry name" value="Met-tRNA_synth_2"/>
</dbReference>
<evidence type="ECO:0000256" key="5">
    <source>
        <dbReference type="ARBA" id="ARBA00022490"/>
    </source>
</evidence>
<dbReference type="Gene3D" id="1.10.730.10">
    <property type="entry name" value="Isoleucyl-tRNA Synthetase, Domain 1"/>
    <property type="match status" value="1"/>
</dbReference>
<dbReference type="GO" id="GO:0006431">
    <property type="term" value="P:methionyl-tRNA aminoacylation"/>
    <property type="evidence" value="ECO:0007669"/>
    <property type="project" value="InterPro"/>
</dbReference>
<dbReference type="PROSITE" id="PS00178">
    <property type="entry name" value="AA_TRNA_LIGASE_I"/>
    <property type="match status" value="1"/>
</dbReference>
<dbReference type="InterPro" id="IPR001412">
    <property type="entry name" value="aa-tRNA-synth_I_CS"/>
</dbReference>
<dbReference type="InterPro" id="IPR014729">
    <property type="entry name" value="Rossmann-like_a/b/a_fold"/>
</dbReference>
<dbReference type="AlphaFoldDB" id="A0A1G2CNG2"/>
<feature type="domain" description="Methionyl/Leucyl tRNA synthetase" evidence="14">
    <location>
        <begin position="136"/>
        <end position="359"/>
    </location>
</feature>
<evidence type="ECO:0000259" key="14">
    <source>
        <dbReference type="Pfam" id="PF09334"/>
    </source>
</evidence>
<evidence type="ECO:0000313" key="16">
    <source>
        <dbReference type="Proteomes" id="UP000178348"/>
    </source>
</evidence>
<dbReference type="PANTHER" id="PTHR43326:SF1">
    <property type="entry name" value="METHIONINE--TRNA LIGASE, MITOCHONDRIAL"/>
    <property type="match status" value="1"/>
</dbReference>
<dbReference type="Proteomes" id="UP000178348">
    <property type="component" value="Unassembled WGS sequence"/>
</dbReference>
<evidence type="ECO:0000313" key="15">
    <source>
        <dbReference type="EMBL" id="OGZ01988.1"/>
    </source>
</evidence>
<sequence length="479" mass="54533">MKFYLTTTLPYVNAVPHMGHALEFVQADAIARHARAGGAEVIFNIGTDEHGDKNYRKAVEQGKDPQAYADEYAERFRDLAKTLNISYTNFVRTTDPHHKAAAQEFWKRSAANGDIYKHTQKIMYCVGCELEKTDSELEDGKCPVHPNLKIEEREEENYFFRFSKYQDALLELYRTRPDFVVPELRMREITAFVKNGLHDFSISRLKAKMPWGVPVPGDDAHVMYVWFDALVNYISTLGWPKDEERFKAFWPGVQIAGKDNLRQQSAIWQAMLLSAKLSPSKQVIIHGFITSEGEKMSKSLGNVADPLEIIKKYGADALRYWLLRDISPFEDGDFTWEKFDARYHADLANGIGNFAARVLALAEKAGVLKDGAPDERIVEMAKRARETAETKMKEYRFHEALGAIWELISFGDAYVNETKPWENNDARAVYNAVVILDNVAALLAPFLPETAEKITKSIVWKSPHELTASKIGILFPRIQ</sequence>
<dbReference type="EMBL" id="MHLB01000025">
    <property type="protein sequence ID" value="OGZ01988.1"/>
    <property type="molecule type" value="Genomic_DNA"/>
</dbReference>
<dbReference type="InterPro" id="IPR015413">
    <property type="entry name" value="Methionyl/Leucyl_tRNA_Synth"/>
</dbReference>
<dbReference type="GO" id="GO:0004825">
    <property type="term" value="F:methionine-tRNA ligase activity"/>
    <property type="evidence" value="ECO:0007669"/>
    <property type="project" value="UniProtKB-EC"/>
</dbReference>
<dbReference type="SUPFAM" id="SSF47323">
    <property type="entry name" value="Anticodon-binding domain of a subclass of class I aminoacyl-tRNA synthetases"/>
    <property type="match status" value="1"/>
</dbReference>
<gene>
    <name evidence="15" type="ORF">A2946_00185</name>
</gene>
<keyword evidence="5" id="KW-0963">Cytoplasm</keyword>
<dbReference type="InterPro" id="IPR013155">
    <property type="entry name" value="M/V/L/I-tRNA-synth_anticd-bd"/>
</dbReference>
<evidence type="ECO:0000256" key="8">
    <source>
        <dbReference type="ARBA" id="ARBA00022840"/>
    </source>
</evidence>
<dbReference type="CDD" id="cd07957">
    <property type="entry name" value="Anticodon_Ia_Met"/>
    <property type="match status" value="1"/>
</dbReference>
<dbReference type="NCBIfam" id="TIGR00398">
    <property type="entry name" value="metG"/>
    <property type="match status" value="1"/>
</dbReference>
<comment type="function">
    <text evidence="1">Is required not only for elongation of protein synthesis but also for the initiation of all mRNA translation through initiator tRNA(fMet) aminoacylation.</text>
</comment>
<evidence type="ECO:0000256" key="3">
    <source>
        <dbReference type="ARBA" id="ARBA00012838"/>
    </source>
</evidence>
<evidence type="ECO:0000259" key="13">
    <source>
        <dbReference type="Pfam" id="PF08264"/>
    </source>
</evidence>
<dbReference type="SUPFAM" id="SSF52374">
    <property type="entry name" value="Nucleotidylyl transferase"/>
    <property type="match status" value="1"/>
</dbReference>
<keyword evidence="9 12" id="KW-0648">Protein biosynthesis</keyword>
<comment type="subcellular location">
    <subcellularLocation>
        <location evidence="2">Cytoplasm</location>
    </subcellularLocation>
</comment>
<comment type="similarity">
    <text evidence="12">Belongs to the class-I aminoacyl-tRNA synthetase family.</text>
</comment>
<comment type="caution">
    <text evidence="15">The sequence shown here is derived from an EMBL/GenBank/DDBJ whole genome shotgun (WGS) entry which is preliminary data.</text>
</comment>
<dbReference type="Gene3D" id="2.170.220.10">
    <property type="match status" value="1"/>
</dbReference>
<organism evidence="15 16">
    <name type="scientific">Candidatus Liptonbacteria bacterium RIFCSPLOWO2_01_FULL_53_13</name>
    <dbReference type="NCBI Taxonomy" id="1798651"/>
    <lineage>
        <taxon>Bacteria</taxon>
        <taxon>Candidatus Liptoniibacteriota</taxon>
    </lineage>
</organism>
<evidence type="ECO:0000256" key="10">
    <source>
        <dbReference type="ARBA" id="ARBA00023146"/>
    </source>
</evidence>
<keyword evidence="6 12" id="KW-0436">Ligase</keyword>
<evidence type="ECO:0000256" key="6">
    <source>
        <dbReference type="ARBA" id="ARBA00022598"/>
    </source>
</evidence>
<reference evidence="15 16" key="1">
    <citation type="journal article" date="2016" name="Nat. Commun.">
        <title>Thousands of microbial genomes shed light on interconnected biogeochemical processes in an aquifer system.</title>
        <authorList>
            <person name="Anantharaman K."/>
            <person name="Brown C.T."/>
            <person name="Hug L.A."/>
            <person name="Sharon I."/>
            <person name="Castelle C.J."/>
            <person name="Probst A.J."/>
            <person name="Thomas B.C."/>
            <person name="Singh A."/>
            <person name="Wilkins M.J."/>
            <person name="Karaoz U."/>
            <person name="Brodie E.L."/>
            <person name="Williams K.H."/>
            <person name="Hubbard S.S."/>
            <person name="Banfield J.F."/>
        </authorList>
    </citation>
    <scope>NUCLEOTIDE SEQUENCE [LARGE SCALE GENOMIC DNA]</scope>
</reference>
<evidence type="ECO:0000256" key="4">
    <source>
        <dbReference type="ARBA" id="ARBA00018753"/>
    </source>
</evidence>
<dbReference type="InterPro" id="IPR009080">
    <property type="entry name" value="tRNAsynth_Ia_anticodon-bd"/>
</dbReference>
<evidence type="ECO:0000256" key="7">
    <source>
        <dbReference type="ARBA" id="ARBA00022741"/>
    </source>
</evidence>
<dbReference type="Pfam" id="PF09334">
    <property type="entry name" value="tRNA-synt_1g"/>
    <property type="match status" value="1"/>
</dbReference>
<dbReference type="GO" id="GO:0005524">
    <property type="term" value="F:ATP binding"/>
    <property type="evidence" value="ECO:0007669"/>
    <property type="project" value="UniProtKB-KW"/>
</dbReference>
<evidence type="ECO:0000256" key="9">
    <source>
        <dbReference type="ARBA" id="ARBA00022917"/>
    </source>
</evidence>
<accession>A0A1G2CNG2</accession>
<dbReference type="InterPro" id="IPR033911">
    <property type="entry name" value="MetRS_core"/>
</dbReference>
<dbReference type="Gene3D" id="3.40.50.620">
    <property type="entry name" value="HUPs"/>
    <property type="match status" value="1"/>
</dbReference>
<dbReference type="InterPro" id="IPR014758">
    <property type="entry name" value="Met-tRNA_synth"/>
</dbReference>
<name>A0A1G2CNG2_9BACT</name>
<evidence type="ECO:0000256" key="1">
    <source>
        <dbReference type="ARBA" id="ARBA00003314"/>
    </source>
</evidence>
<protein>
    <recommendedName>
        <fullName evidence="4">Methionine--tRNA ligase</fullName>
        <ecNumber evidence="3">6.1.1.10</ecNumber>
    </recommendedName>
    <alternativeName>
        <fullName evidence="11">Methionyl-tRNA synthetase</fullName>
    </alternativeName>
</protein>
<keyword evidence="10 12" id="KW-0030">Aminoacyl-tRNA synthetase</keyword>
<dbReference type="PRINTS" id="PR01041">
    <property type="entry name" value="TRNASYNTHMET"/>
</dbReference>
<evidence type="ECO:0000256" key="2">
    <source>
        <dbReference type="ARBA" id="ARBA00004496"/>
    </source>
</evidence>